<dbReference type="Proteomes" id="UP001343257">
    <property type="component" value="Unassembled WGS sequence"/>
</dbReference>
<comment type="caution">
    <text evidence="1">The sequence shown here is derived from an EMBL/GenBank/DDBJ whole genome shotgun (WGS) entry which is preliminary data.</text>
</comment>
<evidence type="ECO:0000313" key="2">
    <source>
        <dbReference type="Proteomes" id="UP001343257"/>
    </source>
</evidence>
<organism evidence="1 2">
    <name type="scientific">Paenibacillus chibensis</name>
    <dbReference type="NCBI Taxonomy" id="59846"/>
    <lineage>
        <taxon>Bacteria</taxon>
        <taxon>Bacillati</taxon>
        <taxon>Bacillota</taxon>
        <taxon>Bacilli</taxon>
        <taxon>Bacillales</taxon>
        <taxon>Paenibacillaceae</taxon>
        <taxon>Paenibacillus</taxon>
    </lineage>
</organism>
<accession>A0ABU6PTM9</accession>
<dbReference type="RefSeq" id="WP_328278452.1">
    <property type="nucleotide sequence ID" value="NZ_JARTLD010000032.1"/>
</dbReference>
<name>A0ABU6PTM9_9BACL</name>
<dbReference type="EMBL" id="JARTLD010000032">
    <property type="protein sequence ID" value="MED5018256.1"/>
    <property type="molecule type" value="Genomic_DNA"/>
</dbReference>
<sequence>MIKNGYSITPANQQQLVRKYRKVFFTVLKILLATPIGRTTLSDKAVSANEMTALYQAFSDLKKSANIATPNWDKLYNYTPLQ</sequence>
<protein>
    <submittedName>
        <fullName evidence="1">Uncharacterized protein</fullName>
    </submittedName>
</protein>
<reference evidence="1 2" key="1">
    <citation type="submission" date="2023-03" db="EMBL/GenBank/DDBJ databases">
        <title>Bacillus Genome Sequencing.</title>
        <authorList>
            <person name="Dunlap C."/>
        </authorList>
    </citation>
    <scope>NUCLEOTIDE SEQUENCE [LARGE SCALE GENOMIC DNA]</scope>
    <source>
        <strain evidence="1 2">NRS-52</strain>
    </source>
</reference>
<keyword evidence="2" id="KW-1185">Reference proteome</keyword>
<evidence type="ECO:0000313" key="1">
    <source>
        <dbReference type="EMBL" id="MED5018256.1"/>
    </source>
</evidence>
<proteinExistence type="predicted"/>
<gene>
    <name evidence="1" type="ORF">P9847_13170</name>
</gene>